<dbReference type="AlphaFoldDB" id="A0A951UCS8"/>
<dbReference type="InterPro" id="IPR016024">
    <property type="entry name" value="ARM-type_fold"/>
</dbReference>
<reference evidence="4" key="2">
    <citation type="journal article" date="2022" name="Microbiol. Resour. Announc.">
        <title>Metagenome Sequencing to Explore Phylogenomics of Terrestrial Cyanobacteria.</title>
        <authorList>
            <person name="Ward R.D."/>
            <person name="Stajich J.E."/>
            <person name="Johansen J.R."/>
            <person name="Huntemann M."/>
            <person name="Clum A."/>
            <person name="Foster B."/>
            <person name="Foster B."/>
            <person name="Roux S."/>
            <person name="Palaniappan K."/>
            <person name="Varghese N."/>
            <person name="Mukherjee S."/>
            <person name="Reddy T.B.K."/>
            <person name="Daum C."/>
            <person name="Copeland A."/>
            <person name="Chen I.A."/>
            <person name="Ivanova N.N."/>
            <person name="Kyrpides N.C."/>
            <person name="Shapiro N."/>
            <person name="Eloe-Fadrosh E.A."/>
            <person name="Pietrasiak N."/>
        </authorList>
    </citation>
    <scope>NUCLEOTIDE SEQUENCE</scope>
    <source>
        <strain evidence="4">CPER-KK1</strain>
    </source>
</reference>
<name>A0A951UCS8_9CYAN</name>
<dbReference type="InterPro" id="IPR045429">
    <property type="entry name" value="EAD10"/>
</dbReference>
<keyword evidence="1" id="KW-0042">Antenna complex</keyword>
<organism evidence="4 5">
    <name type="scientific">Symplocastrum torsivum CPER-KK1</name>
    <dbReference type="NCBI Taxonomy" id="450513"/>
    <lineage>
        <taxon>Bacteria</taxon>
        <taxon>Bacillati</taxon>
        <taxon>Cyanobacteriota</taxon>
        <taxon>Cyanophyceae</taxon>
        <taxon>Oscillatoriophycideae</taxon>
        <taxon>Oscillatoriales</taxon>
        <taxon>Microcoleaceae</taxon>
        <taxon>Symplocastrum</taxon>
    </lineage>
</organism>
<evidence type="ECO:0000259" key="3">
    <source>
        <dbReference type="PROSITE" id="PS50837"/>
    </source>
</evidence>
<dbReference type="GO" id="GO:0030089">
    <property type="term" value="C:phycobilisome"/>
    <property type="evidence" value="ECO:0007669"/>
    <property type="project" value="UniProtKB-KW"/>
</dbReference>
<evidence type="ECO:0000313" key="4">
    <source>
        <dbReference type="EMBL" id="MBW4548324.1"/>
    </source>
</evidence>
<dbReference type="InterPro" id="IPR007111">
    <property type="entry name" value="NACHT_NTPase"/>
</dbReference>
<dbReference type="InterPro" id="IPR003593">
    <property type="entry name" value="AAA+_ATPase"/>
</dbReference>
<dbReference type="InterPro" id="IPR054570">
    <property type="entry name" value="NCC-H_dom"/>
</dbReference>
<dbReference type="Gene3D" id="1.25.10.10">
    <property type="entry name" value="Leucine-rich Repeat Variant"/>
    <property type="match status" value="4"/>
</dbReference>
<sequence length="1124" mass="127224">MPNPDELIAILDRILNGSRDESEVAQLRQWLKVSGTTLQCVSQDGKFNTNIGQVQGGEIHIGDRIYQVDVEALRELLQPTTPLPNIDWHAVSQAMLEEQLRLTTNPLTSREGISYRTEQVYVPLGLVERKRQTRRREDVSPEQGSLLYEETEITERFEHEQFLERVLRQGQSPKSQGKRIAIIGEPGAGKTTLLQQIAQWVSKQVEGAIAIWVSLADLRGQELEPYLLERWLQAVARKLGQAEASPQVKDAFVAQFQPERVWLLLDGVDEMQVSSGNPLSEMERQVRMGGLLSQARIVLSCRLNLWDGNRNTLDTFDTYRTLEFSYPQQVEQFIGQWFGALSEGQGGQAKRLCAALKAPGKERIRDLVKNPLRLTLLCFNWYLGEGTLPETKAGLYEQFVADFYEWKREQFPTTAKQRRQLNAALGELAREAIDKEATRFRLRHDFVCEFLGEPDDEDSLFRVALELGWLNTVGVDGKNPRKSVYAFFHPTFQEYFAALAIDDWHFFLNHISENPSHPNASYRIFESQFKEVFLLWLGREDVKEKHKEELINKLSVFEDGCNKFYQYRAFFLAAIGLAEFRSSPKADVIVAQIIKWSFRKLDIENQRWEKFIEPIVEGAQAVLKETDRKRAALALIRVIQTSNDEETQREAAELLGQIKYSTSEAAIPLTELLHNCQNDYTRLKTAESLGKISPGNAEATEALLHLFQTSQNQHLRRQAAENLENLAPDNSTVITTLIHLLKNSQNWDIRKQAVESLEKIAPGNPEIVSTLLPLTSNNQSRDTRWQAIECLGKAAFTNTQAVTALVHLLQTSQKRTQELVVETLGTVCNGNPEAVAALIDRLQTSENRDTRKQVVKSLGKIAPGNAEIITASFDLLRNSQDADIRWRAARKIGEIYPGNPEAVAFFIEQIHYAQHEYIQQLTAQSLGRSTLGVNQAVDGLVQLLQTSQDEDTRWQVANSLGKIGAGMAEAIAALIHLLHISRDEDTRREAAKSLEKIDPGNAEAAAILNRQIVSFHAPKPSKSDICLAAAQNLGNIGRGNSEAIATLIELFQKSEEERIQRQAISSLKALAQSHFFNKIILCSKGYLTDQVYQDEIHRYKLCYSISWHCAQIMNYPDFFTAWHS</sequence>
<dbReference type="InterPro" id="IPR004155">
    <property type="entry name" value="PBS_lyase_HEAT"/>
</dbReference>
<dbReference type="PANTHER" id="PTHR12697:SF5">
    <property type="entry name" value="DEOXYHYPUSINE HYDROXYLASE"/>
    <property type="match status" value="1"/>
</dbReference>
<keyword evidence="2" id="KW-0605">Phycobilisome</keyword>
<evidence type="ECO:0000256" key="1">
    <source>
        <dbReference type="ARBA" id="ARBA00022549"/>
    </source>
</evidence>
<dbReference type="InterPro" id="IPR011989">
    <property type="entry name" value="ARM-like"/>
</dbReference>
<dbReference type="Gene3D" id="3.40.50.300">
    <property type="entry name" value="P-loop containing nucleotide triphosphate hydrolases"/>
    <property type="match status" value="1"/>
</dbReference>
<dbReference type="PANTHER" id="PTHR12697">
    <property type="entry name" value="PBS LYASE HEAT-LIKE PROTEIN"/>
    <property type="match status" value="1"/>
</dbReference>
<dbReference type="GO" id="GO:0016491">
    <property type="term" value="F:oxidoreductase activity"/>
    <property type="evidence" value="ECO:0007669"/>
    <property type="project" value="TreeGrafter"/>
</dbReference>
<dbReference type="SMART" id="SM00382">
    <property type="entry name" value="AAA"/>
    <property type="match status" value="1"/>
</dbReference>
<dbReference type="Pfam" id="PF13646">
    <property type="entry name" value="HEAT_2"/>
    <property type="match status" value="3"/>
</dbReference>
<dbReference type="SUPFAM" id="SSF52540">
    <property type="entry name" value="P-loop containing nucleoside triphosphate hydrolases"/>
    <property type="match status" value="1"/>
</dbReference>
<dbReference type="SMART" id="SM00567">
    <property type="entry name" value="EZ_HEAT"/>
    <property type="match status" value="11"/>
</dbReference>
<dbReference type="Proteomes" id="UP000753908">
    <property type="component" value="Unassembled WGS sequence"/>
</dbReference>
<dbReference type="Pfam" id="PF19954">
    <property type="entry name" value="EAD10"/>
    <property type="match status" value="1"/>
</dbReference>
<feature type="domain" description="NACHT" evidence="3">
    <location>
        <begin position="178"/>
        <end position="302"/>
    </location>
</feature>
<dbReference type="InterPro" id="IPR027417">
    <property type="entry name" value="P-loop_NTPase"/>
</dbReference>
<dbReference type="EMBL" id="JAHHIF010000059">
    <property type="protein sequence ID" value="MBW4548324.1"/>
    <property type="molecule type" value="Genomic_DNA"/>
</dbReference>
<comment type="caution">
    <text evidence="4">The sequence shown here is derived from an EMBL/GenBank/DDBJ whole genome shotgun (WGS) entry which is preliminary data.</text>
</comment>
<protein>
    <submittedName>
        <fullName evidence="4">HEAT repeat domain-containing protein</fullName>
    </submittedName>
</protein>
<dbReference type="Pfam" id="PF05729">
    <property type="entry name" value="NACHT"/>
    <property type="match status" value="1"/>
</dbReference>
<proteinExistence type="predicted"/>
<accession>A0A951UCS8</accession>
<dbReference type="Pfam" id="PF22730">
    <property type="entry name" value="NCC-H"/>
    <property type="match status" value="1"/>
</dbReference>
<dbReference type="SUPFAM" id="SSF48371">
    <property type="entry name" value="ARM repeat"/>
    <property type="match status" value="1"/>
</dbReference>
<gene>
    <name evidence="4" type="ORF">KME25_28370</name>
</gene>
<reference evidence="4" key="1">
    <citation type="submission" date="2021-05" db="EMBL/GenBank/DDBJ databases">
        <authorList>
            <person name="Pietrasiak N."/>
            <person name="Ward R."/>
            <person name="Stajich J.E."/>
            <person name="Kurbessoian T."/>
        </authorList>
    </citation>
    <scope>NUCLEOTIDE SEQUENCE</scope>
    <source>
        <strain evidence="4">CPER-KK1</strain>
    </source>
</reference>
<dbReference type="PROSITE" id="PS50837">
    <property type="entry name" value="NACHT"/>
    <property type="match status" value="1"/>
</dbReference>
<evidence type="ECO:0000256" key="2">
    <source>
        <dbReference type="ARBA" id="ARBA00022738"/>
    </source>
</evidence>
<evidence type="ECO:0000313" key="5">
    <source>
        <dbReference type="Proteomes" id="UP000753908"/>
    </source>
</evidence>